<organism evidence="2 3">
    <name type="scientific">Sordaria macrospora</name>
    <dbReference type="NCBI Taxonomy" id="5147"/>
    <lineage>
        <taxon>Eukaryota</taxon>
        <taxon>Fungi</taxon>
        <taxon>Dikarya</taxon>
        <taxon>Ascomycota</taxon>
        <taxon>Pezizomycotina</taxon>
        <taxon>Sordariomycetes</taxon>
        <taxon>Sordariomycetidae</taxon>
        <taxon>Sordariales</taxon>
        <taxon>Sordariaceae</taxon>
        <taxon>Sordaria</taxon>
    </lineage>
</organism>
<keyword evidence="1" id="KW-0812">Transmembrane</keyword>
<comment type="caution">
    <text evidence="2">The sequence shown here is derived from an EMBL/GenBank/DDBJ whole genome shotgun (WGS) entry which is preliminary data.</text>
</comment>
<protein>
    <submittedName>
        <fullName evidence="2">Uncharacterized protein</fullName>
    </submittedName>
</protein>
<accession>A0A8S8ZDG4</accession>
<proteinExistence type="predicted"/>
<evidence type="ECO:0000256" key="1">
    <source>
        <dbReference type="SAM" id="Phobius"/>
    </source>
</evidence>
<sequence>MLQRFETMQIIGEYDGLLDWDDLVDAMSVPAFLAEEALTNMESVIETAEKVEEMKRKAFILNFLGGLLFWIPFVGQILGPGMRTVGLILRMIGRVGEAAMGIYDVVNDPGNALGIILSSLIGAEVGRGGYKTAASARRGMSPKEYNNLGNVKTKLDRVENIRGGFCSF</sequence>
<evidence type="ECO:0000313" key="2">
    <source>
        <dbReference type="EMBL" id="KAA8620690.1"/>
    </source>
</evidence>
<keyword evidence="1" id="KW-1133">Transmembrane helix</keyword>
<gene>
    <name evidence="2" type="ORF">SMACR_11759</name>
</gene>
<reference evidence="2 3" key="1">
    <citation type="submission" date="2017-07" db="EMBL/GenBank/DDBJ databases">
        <title>Genome sequence of the Sordaria macrospora wild type strain R19027.</title>
        <authorList>
            <person name="Nowrousian M."/>
            <person name="Teichert I."/>
            <person name="Kueck U."/>
        </authorList>
    </citation>
    <scope>NUCLEOTIDE SEQUENCE [LARGE SCALE GENOMIC DNA]</scope>
    <source>
        <strain evidence="2 3">R19027</strain>
        <tissue evidence="2">Mycelium</tissue>
    </source>
</reference>
<name>A0A8S8ZDG4_SORMA</name>
<dbReference type="Proteomes" id="UP000433876">
    <property type="component" value="Unassembled WGS sequence"/>
</dbReference>
<evidence type="ECO:0000313" key="3">
    <source>
        <dbReference type="Proteomes" id="UP000433876"/>
    </source>
</evidence>
<feature type="transmembrane region" description="Helical" evidence="1">
    <location>
        <begin position="59"/>
        <end position="79"/>
    </location>
</feature>
<dbReference type="AlphaFoldDB" id="A0A8S8ZDG4"/>
<dbReference type="EMBL" id="NMPR01000360">
    <property type="protein sequence ID" value="KAA8620690.1"/>
    <property type="molecule type" value="Genomic_DNA"/>
</dbReference>
<keyword evidence="1" id="KW-0472">Membrane</keyword>